<evidence type="ECO:0000313" key="2">
    <source>
        <dbReference type="EMBL" id="KAG5585585.1"/>
    </source>
</evidence>
<accession>A0A9J5XB52</accession>
<evidence type="ECO:0000256" key="1">
    <source>
        <dbReference type="SAM" id="Coils"/>
    </source>
</evidence>
<dbReference type="Proteomes" id="UP000824120">
    <property type="component" value="Chromosome 9"/>
</dbReference>
<dbReference type="PANTHER" id="PTHR33144">
    <property type="entry name" value="OS10G0409366 PROTEIN-RELATED"/>
    <property type="match status" value="1"/>
</dbReference>
<dbReference type="EMBL" id="JACXVP010000009">
    <property type="protein sequence ID" value="KAG5585585.1"/>
    <property type="molecule type" value="Genomic_DNA"/>
</dbReference>
<reference evidence="2 3" key="1">
    <citation type="submission" date="2020-09" db="EMBL/GenBank/DDBJ databases">
        <title>De no assembly of potato wild relative species, Solanum commersonii.</title>
        <authorList>
            <person name="Cho K."/>
        </authorList>
    </citation>
    <scope>NUCLEOTIDE SEQUENCE [LARGE SCALE GENOMIC DNA]</scope>
    <source>
        <strain evidence="2">LZ3.2</strain>
        <tissue evidence="2">Leaf</tissue>
    </source>
</reference>
<keyword evidence="3" id="KW-1185">Reference proteome</keyword>
<organism evidence="2 3">
    <name type="scientific">Solanum commersonii</name>
    <name type="common">Commerson's wild potato</name>
    <name type="synonym">Commerson's nightshade</name>
    <dbReference type="NCBI Taxonomy" id="4109"/>
    <lineage>
        <taxon>Eukaryota</taxon>
        <taxon>Viridiplantae</taxon>
        <taxon>Streptophyta</taxon>
        <taxon>Embryophyta</taxon>
        <taxon>Tracheophyta</taxon>
        <taxon>Spermatophyta</taxon>
        <taxon>Magnoliopsida</taxon>
        <taxon>eudicotyledons</taxon>
        <taxon>Gunneridae</taxon>
        <taxon>Pentapetalae</taxon>
        <taxon>asterids</taxon>
        <taxon>lamiids</taxon>
        <taxon>Solanales</taxon>
        <taxon>Solanaceae</taxon>
        <taxon>Solanoideae</taxon>
        <taxon>Solaneae</taxon>
        <taxon>Solanum</taxon>
    </lineage>
</organism>
<keyword evidence="1" id="KW-0175">Coiled coil</keyword>
<comment type="caution">
    <text evidence="2">The sequence shown here is derived from an EMBL/GenBank/DDBJ whole genome shotgun (WGS) entry which is preliminary data.</text>
</comment>
<sequence>MNIKYLKENFEFDYAIGIKWVMHSLRDRWRAYKYKLRCDHFYPNKSKEEILANRPANMDSNDWIVFVHHYKEDKMKDKLSEHLPKNQEHAATLGVPLKILAHPNDVIGKVYGVEHSGRVRGTGGNICPSDVFGMPRHSISHANVGNFSNTSHQCVEDLEKHEKLEETKKRLAQNENHLETLHRFLQAKFGNELPSFNIDSS</sequence>
<dbReference type="OrthoDB" id="1433596at2759"/>
<evidence type="ECO:0008006" key="4">
    <source>
        <dbReference type="Google" id="ProtNLM"/>
    </source>
</evidence>
<dbReference type="AlphaFoldDB" id="A0A9J5XB52"/>
<gene>
    <name evidence="2" type="ORF">H5410_046019</name>
</gene>
<protein>
    <recommendedName>
        <fullName evidence="4">Transposase</fullName>
    </recommendedName>
</protein>
<dbReference type="PANTHER" id="PTHR33144:SF49">
    <property type="entry name" value="TRANSPOSASE, PTTA_EN_SPM, PLANT"/>
    <property type="match status" value="1"/>
</dbReference>
<name>A0A9J5XB52_SOLCO</name>
<evidence type="ECO:0000313" key="3">
    <source>
        <dbReference type="Proteomes" id="UP000824120"/>
    </source>
</evidence>
<proteinExistence type="predicted"/>
<feature type="coiled-coil region" evidence="1">
    <location>
        <begin position="154"/>
        <end position="181"/>
    </location>
</feature>